<gene>
    <name evidence="3" type="ORF">BHU61_10440</name>
</gene>
<accession>A0A327ZPA2</accession>
<evidence type="ECO:0000259" key="2">
    <source>
        <dbReference type="Pfam" id="PF03703"/>
    </source>
</evidence>
<dbReference type="InterPro" id="IPR005182">
    <property type="entry name" value="YdbS-like_PH"/>
</dbReference>
<protein>
    <recommendedName>
        <fullName evidence="2">YdbS-like PH domain-containing protein</fullName>
    </recommendedName>
</protein>
<keyword evidence="1" id="KW-0472">Membrane</keyword>
<organism evidence="3 4">
    <name type="scientific">Macrococcus epidermidis</name>
    <dbReference type="NCBI Taxonomy" id="1902580"/>
    <lineage>
        <taxon>Bacteria</taxon>
        <taxon>Bacillati</taxon>
        <taxon>Bacillota</taxon>
        <taxon>Bacilli</taxon>
        <taxon>Bacillales</taxon>
        <taxon>Staphylococcaceae</taxon>
        <taxon>Macrococcus</taxon>
    </lineage>
</organism>
<feature type="transmembrane region" description="Helical" evidence="1">
    <location>
        <begin position="12"/>
        <end position="33"/>
    </location>
</feature>
<dbReference type="Pfam" id="PF03703">
    <property type="entry name" value="bPH_2"/>
    <property type="match status" value="1"/>
</dbReference>
<proteinExistence type="predicted"/>
<dbReference type="PANTHER" id="PTHR34473">
    <property type="entry name" value="UPF0699 TRANSMEMBRANE PROTEIN YDBS"/>
    <property type="match status" value="1"/>
</dbReference>
<dbReference type="RefSeq" id="WP_111716733.1">
    <property type="nucleotide sequence ID" value="NZ_CP073819.1"/>
</dbReference>
<name>A0A327ZPA2_9STAP</name>
<keyword evidence="1" id="KW-0812">Transmembrane</keyword>
<dbReference type="Proteomes" id="UP000249808">
    <property type="component" value="Unassembled WGS sequence"/>
</dbReference>
<dbReference type="PANTHER" id="PTHR34473:SF2">
    <property type="entry name" value="UPF0699 TRANSMEMBRANE PROTEIN YDBT"/>
    <property type="match status" value="1"/>
</dbReference>
<evidence type="ECO:0000313" key="3">
    <source>
        <dbReference type="EMBL" id="RAK44183.1"/>
    </source>
</evidence>
<feature type="domain" description="YdbS-like PH" evidence="2">
    <location>
        <begin position="74"/>
        <end position="145"/>
    </location>
</feature>
<dbReference type="AlphaFoldDB" id="A0A327ZPA2"/>
<feature type="transmembrane region" description="Helical" evidence="1">
    <location>
        <begin position="45"/>
        <end position="64"/>
    </location>
</feature>
<sequence length="159" mass="18473">MNKMHRDSLKLMKIGACLTASVFLIVLAVLWFIQFKDFIPVHPYVFIGIALIGLIIFVLDFFVFPKLTYETSLFQLGEEEITTLNGIWNKEKIIVPYVTIQNVEMEQGPIMKRFNIKSLKVITAENDMEIPYVHEHEAETLKAYIHQKMNNIDVRSSHD</sequence>
<reference evidence="3 4" key="1">
    <citation type="journal article" date="2018" name="Front. Microbiol.">
        <title>Description and Comparative Genomics of Macrococcus caseolyticus subsp. hominis subsp. nov., Macrococcus goetzii sp. nov., Macrococcus epidermidis sp. nov., and Macrococcus bohemicus sp. nov., Novel Macrococci From Human Clinical Material With Virulence Potential and Suspected Uptake of Foreign DNA by Natural Transformation.</title>
        <authorList>
            <person name="Maslanova I."/>
            <person name="Wertheimer Z."/>
            <person name="Sedlacek I."/>
            <person name="Svec P."/>
            <person name="Indrakova A."/>
            <person name="Kovarovic V."/>
            <person name="Schumann P."/>
            <person name="Sproer C."/>
            <person name="Kralova S."/>
            <person name="Sedo O."/>
            <person name="Kristofova L."/>
            <person name="Vrbovska V."/>
            <person name="Fuzik T."/>
            <person name="Petras P."/>
            <person name="Zdrahal Z."/>
            <person name="Ruzickova V."/>
            <person name="Doskar J."/>
            <person name="Pantucek R."/>
        </authorList>
    </citation>
    <scope>NUCLEOTIDE SEQUENCE [LARGE SCALE GENOMIC DNA]</scope>
    <source>
        <strain evidence="3 4">01/688</strain>
    </source>
</reference>
<comment type="caution">
    <text evidence="3">The sequence shown here is derived from an EMBL/GenBank/DDBJ whole genome shotgun (WGS) entry which is preliminary data.</text>
</comment>
<keyword evidence="4" id="KW-1185">Reference proteome</keyword>
<evidence type="ECO:0000256" key="1">
    <source>
        <dbReference type="SAM" id="Phobius"/>
    </source>
</evidence>
<keyword evidence="1" id="KW-1133">Transmembrane helix</keyword>
<dbReference type="EMBL" id="PZJH01000005">
    <property type="protein sequence ID" value="RAK44183.1"/>
    <property type="molecule type" value="Genomic_DNA"/>
</dbReference>
<evidence type="ECO:0000313" key="4">
    <source>
        <dbReference type="Proteomes" id="UP000249808"/>
    </source>
</evidence>